<name>A0ABV8J316_9ACTN</name>
<protein>
    <recommendedName>
        <fullName evidence="3">Serine/threonine protein kinase</fullName>
    </recommendedName>
</protein>
<dbReference type="RefSeq" id="WP_378070835.1">
    <property type="nucleotide sequence ID" value="NZ_JBHSBL010000023.1"/>
</dbReference>
<keyword evidence="2" id="KW-1185">Reference proteome</keyword>
<comment type="caution">
    <text evidence="1">The sequence shown here is derived from an EMBL/GenBank/DDBJ whole genome shotgun (WGS) entry which is preliminary data.</text>
</comment>
<organism evidence="1 2">
    <name type="scientific">Actinoplanes subglobosus</name>
    <dbReference type="NCBI Taxonomy" id="1547892"/>
    <lineage>
        <taxon>Bacteria</taxon>
        <taxon>Bacillati</taxon>
        <taxon>Actinomycetota</taxon>
        <taxon>Actinomycetes</taxon>
        <taxon>Micromonosporales</taxon>
        <taxon>Micromonosporaceae</taxon>
        <taxon>Actinoplanes</taxon>
    </lineage>
</organism>
<proteinExistence type="predicted"/>
<gene>
    <name evidence="1" type="ORF">ACFO0C_33870</name>
</gene>
<accession>A0ABV8J316</accession>
<reference evidence="2" key="1">
    <citation type="journal article" date="2019" name="Int. J. Syst. Evol. Microbiol.">
        <title>The Global Catalogue of Microorganisms (GCM) 10K type strain sequencing project: providing services to taxonomists for standard genome sequencing and annotation.</title>
        <authorList>
            <consortium name="The Broad Institute Genomics Platform"/>
            <consortium name="The Broad Institute Genome Sequencing Center for Infectious Disease"/>
            <person name="Wu L."/>
            <person name="Ma J."/>
        </authorList>
    </citation>
    <scope>NUCLEOTIDE SEQUENCE [LARGE SCALE GENOMIC DNA]</scope>
    <source>
        <strain evidence="2">TBRC 5832</strain>
    </source>
</reference>
<dbReference type="Proteomes" id="UP001595867">
    <property type="component" value="Unassembled WGS sequence"/>
</dbReference>
<evidence type="ECO:0008006" key="3">
    <source>
        <dbReference type="Google" id="ProtNLM"/>
    </source>
</evidence>
<dbReference type="EMBL" id="JBHSBL010000023">
    <property type="protein sequence ID" value="MFC4069941.1"/>
    <property type="molecule type" value="Genomic_DNA"/>
</dbReference>
<sequence length="254" mass="26640">RPADNAVQYRSAAAPLAAVPVAPAQPVVEAPPPRWRGLLIAGVATAVVATGTVAAVRANGRGDVSAAAPAPVAVASPMGACPTAGSRPVTDSGKEAPISLPEGWLWHVDTDGFALAVPRGWHRGSDNGDVCFGDPGGVRSFTVAPGGPLDGKPLRRWQDAERNAPPGYRKISMGLLLVTGGGADWEYSWQPATGPRLHTYRMLVAAGDARSYALTWTTRDADWSLDLPIQRTLTNGFRDTSRPAVTWTIPGPRN</sequence>
<evidence type="ECO:0000313" key="1">
    <source>
        <dbReference type="EMBL" id="MFC4069941.1"/>
    </source>
</evidence>
<feature type="non-terminal residue" evidence="1">
    <location>
        <position position="1"/>
    </location>
</feature>
<evidence type="ECO:0000313" key="2">
    <source>
        <dbReference type="Proteomes" id="UP001595867"/>
    </source>
</evidence>